<dbReference type="Gene3D" id="1.10.10.60">
    <property type="entry name" value="Homeodomain-like"/>
    <property type="match status" value="1"/>
</dbReference>
<dbReference type="AlphaFoldDB" id="A0A8T0BT65"/>
<evidence type="ECO:0000256" key="1">
    <source>
        <dbReference type="ARBA" id="ARBA00004123"/>
    </source>
</evidence>
<dbReference type="PRINTS" id="PR00024">
    <property type="entry name" value="HOMEOBOX"/>
</dbReference>
<evidence type="ECO:0000256" key="8">
    <source>
        <dbReference type="SAM" id="MobiDB-lite"/>
    </source>
</evidence>
<evidence type="ECO:0000256" key="6">
    <source>
        <dbReference type="PROSITE-ProRule" id="PRU00108"/>
    </source>
</evidence>
<dbReference type="PROSITE" id="PS00027">
    <property type="entry name" value="HOMEOBOX_1"/>
    <property type="match status" value="1"/>
</dbReference>
<sequence length="222" mass="24909">MAKNFSVAWLSQSSKPDCSSLLEVAQVHSPAALALQTTHASHTGTLRSDDTVKDVTKIPSSPANSCGYTSGSESEVGDDSEAELVASRRIRTKFTSYQITRLEKTFHKHKYLGANQRRKIAKKLHLSETQVKTWFQNRRMKLKRDVQDTRVEYYTPALLAPLVLPPPLSPFQHHALPGQRIALAHAVTFPHYSPQINRTVSVHQHTSQPDIIHPTLLSSCYY</sequence>
<feature type="compositionally biased region" description="Polar residues" evidence="8">
    <location>
        <begin position="58"/>
        <end position="69"/>
    </location>
</feature>
<dbReference type="InterPro" id="IPR017970">
    <property type="entry name" value="Homeobox_CS"/>
</dbReference>
<dbReference type="InterPro" id="IPR020479">
    <property type="entry name" value="HD_metazoa"/>
</dbReference>
<comment type="similarity">
    <text evidence="5">Belongs to the BAR homeobox family.</text>
</comment>
<dbReference type="EMBL" id="JABFDY010000002">
    <property type="protein sequence ID" value="KAF7710289.1"/>
    <property type="molecule type" value="Genomic_DNA"/>
</dbReference>
<evidence type="ECO:0000256" key="4">
    <source>
        <dbReference type="ARBA" id="ARBA00023242"/>
    </source>
</evidence>
<keyword evidence="4 6" id="KW-0539">Nucleus</keyword>
<protein>
    <recommendedName>
        <fullName evidence="9">Homeobox domain-containing protein</fullName>
    </recommendedName>
</protein>
<evidence type="ECO:0000256" key="5">
    <source>
        <dbReference type="ARBA" id="ARBA00038196"/>
    </source>
</evidence>
<dbReference type="SUPFAM" id="SSF46689">
    <property type="entry name" value="Homeodomain-like"/>
    <property type="match status" value="1"/>
</dbReference>
<keyword evidence="3 6" id="KW-0371">Homeobox</keyword>
<comment type="subcellular location">
    <subcellularLocation>
        <location evidence="1 6 7">Nucleus</location>
    </subcellularLocation>
</comment>
<evidence type="ECO:0000313" key="10">
    <source>
        <dbReference type="EMBL" id="KAF7710289.1"/>
    </source>
</evidence>
<dbReference type="InterPro" id="IPR050848">
    <property type="entry name" value="Homeobox_TF"/>
</dbReference>
<accession>A0A8T0BT65</accession>
<organism evidence="10 11">
    <name type="scientific">Silurus meridionalis</name>
    <name type="common">Southern catfish</name>
    <name type="synonym">Silurus soldatovi meridionalis</name>
    <dbReference type="NCBI Taxonomy" id="175797"/>
    <lineage>
        <taxon>Eukaryota</taxon>
        <taxon>Metazoa</taxon>
        <taxon>Chordata</taxon>
        <taxon>Craniata</taxon>
        <taxon>Vertebrata</taxon>
        <taxon>Euteleostomi</taxon>
        <taxon>Actinopterygii</taxon>
        <taxon>Neopterygii</taxon>
        <taxon>Teleostei</taxon>
        <taxon>Ostariophysi</taxon>
        <taxon>Siluriformes</taxon>
        <taxon>Siluridae</taxon>
        <taxon>Silurus</taxon>
    </lineage>
</organism>
<dbReference type="GO" id="GO:0003677">
    <property type="term" value="F:DNA binding"/>
    <property type="evidence" value="ECO:0007669"/>
    <property type="project" value="UniProtKB-UniRule"/>
</dbReference>
<dbReference type="PANTHER" id="PTHR24333:SF5">
    <property type="entry name" value="VENT HOMEOBOX"/>
    <property type="match status" value="1"/>
</dbReference>
<proteinExistence type="inferred from homology"/>
<dbReference type="Pfam" id="PF00046">
    <property type="entry name" value="Homeodomain"/>
    <property type="match status" value="1"/>
</dbReference>
<evidence type="ECO:0000313" key="11">
    <source>
        <dbReference type="Proteomes" id="UP000606274"/>
    </source>
</evidence>
<dbReference type="SMART" id="SM00389">
    <property type="entry name" value="HOX"/>
    <property type="match status" value="1"/>
</dbReference>
<keyword evidence="11" id="KW-1185">Reference proteome</keyword>
<feature type="domain" description="Homeobox" evidence="9">
    <location>
        <begin position="85"/>
        <end position="145"/>
    </location>
</feature>
<evidence type="ECO:0000256" key="7">
    <source>
        <dbReference type="RuleBase" id="RU000682"/>
    </source>
</evidence>
<reference evidence="10" key="1">
    <citation type="submission" date="2020-08" db="EMBL/GenBank/DDBJ databases">
        <title>Chromosome-level assembly of Southern catfish (Silurus meridionalis) provides insights into visual adaptation to the nocturnal and benthic lifestyles.</title>
        <authorList>
            <person name="Zhang Y."/>
            <person name="Wang D."/>
            <person name="Peng Z."/>
        </authorList>
    </citation>
    <scope>NUCLEOTIDE SEQUENCE</scope>
    <source>
        <strain evidence="10">SWU-2019-XX</strain>
        <tissue evidence="10">Muscle</tissue>
    </source>
</reference>
<feature type="DNA-binding region" description="Homeobox" evidence="6">
    <location>
        <begin position="87"/>
        <end position="146"/>
    </location>
</feature>
<dbReference type="InterPro" id="IPR009057">
    <property type="entry name" value="Homeodomain-like_sf"/>
</dbReference>
<gene>
    <name evidence="10" type="ORF">HF521_009161</name>
</gene>
<name>A0A8T0BT65_SILME</name>
<evidence type="ECO:0000259" key="9">
    <source>
        <dbReference type="PROSITE" id="PS50071"/>
    </source>
</evidence>
<dbReference type="Proteomes" id="UP000606274">
    <property type="component" value="Unassembled WGS sequence"/>
</dbReference>
<keyword evidence="2 6" id="KW-0238">DNA-binding</keyword>
<dbReference type="PROSITE" id="PS50071">
    <property type="entry name" value="HOMEOBOX_2"/>
    <property type="match status" value="1"/>
</dbReference>
<dbReference type="InterPro" id="IPR001356">
    <property type="entry name" value="HD"/>
</dbReference>
<comment type="caution">
    <text evidence="10">The sequence shown here is derived from an EMBL/GenBank/DDBJ whole genome shotgun (WGS) entry which is preliminary data.</text>
</comment>
<evidence type="ECO:0000256" key="2">
    <source>
        <dbReference type="ARBA" id="ARBA00023125"/>
    </source>
</evidence>
<dbReference type="GO" id="GO:0000981">
    <property type="term" value="F:DNA-binding transcription factor activity, RNA polymerase II-specific"/>
    <property type="evidence" value="ECO:0007669"/>
    <property type="project" value="InterPro"/>
</dbReference>
<feature type="compositionally biased region" description="Basic and acidic residues" evidence="8">
    <location>
        <begin position="47"/>
        <end position="56"/>
    </location>
</feature>
<evidence type="ECO:0000256" key="3">
    <source>
        <dbReference type="ARBA" id="ARBA00023155"/>
    </source>
</evidence>
<dbReference type="OrthoDB" id="6159439at2759"/>
<feature type="region of interest" description="Disordered" evidence="8">
    <location>
        <begin position="40"/>
        <end position="79"/>
    </location>
</feature>
<dbReference type="PANTHER" id="PTHR24333">
    <property type="entry name" value="HOMEO BOX HB9 LIKE A-RELATED"/>
    <property type="match status" value="1"/>
</dbReference>
<dbReference type="CDD" id="cd00086">
    <property type="entry name" value="homeodomain"/>
    <property type="match status" value="1"/>
</dbReference>
<dbReference type="GO" id="GO:0005634">
    <property type="term" value="C:nucleus"/>
    <property type="evidence" value="ECO:0007669"/>
    <property type="project" value="UniProtKB-SubCell"/>
</dbReference>